<evidence type="ECO:0000313" key="4">
    <source>
        <dbReference type="Proteomes" id="UP000034164"/>
    </source>
</evidence>
<feature type="signal peptide" evidence="2">
    <location>
        <begin position="1"/>
        <end position="18"/>
    </location>
</feature>
<reference evidence="4" key="1">
    <citation type="journal article" date="2015" name="PLoS Genet.">
        <title>The dynamic genome and transcriptome of the human fungal pathogen Blastomyces and close relative Emmonsia.</title>
        <authorList>
            <person name="Munoz J.F."/>
            <person name="Gauthier G.M."/>
            <person name="Desjardins C.A."/>
            <person name="Gallo J.E."/>
            <person name="Holder J."/>
            <person name="Sullivan T.D."/>
            <person name="Marty A.J."/>
            <person name="Carmen J.C."/>
            <person name="Chen Z."/>
            <person name="Ding L."/>
            <person name="Gujja S."/>
            <person name="Magrini V."/>
            <person name="Misas E."/>
            <person name="Mitreva M."/>
            <person name="Priest M."/>
            <person name="Saif S."/>
            <person name="Whiston E.A."/>
            <person name="Young S."/>
            <person name="Zeng Q."/>
            <person name="Goldman W.E."/>
            <person name="Mardis E.R."/>
            <person name="Taylor J.W."/>
            <person name="McEwen J.G."/>
            <person name="Clay O.K."/>
            <person name="Klein B.S."/>
            <person name="Cuomo C.A."/>
        </authorList>
    </citation>
    <scope>NUCLEOTIDE SEQUENCE [LARGE SCALE GENOMIC DNA]</scope>
    <source>
        <strain evidence="4">UAMH 3008</strain>
    </source>
</reference>
<dbReference type="PANTHER" id="PTHR34853">
    <property type="match status" value="1"/>
</dbReference>
<comment type="caution">
    <text evidence="3">The sequence shown here is derived from an EMBL/GenBank/DDBJ whole genome shotgun (WGS) entry which is preliminary data.</text>
</comment>
<dbReference type="GO" id="GO:0004806">
    <property type="term" value="F:triacylglycerol lipase activity"/>
    <property type="evidence" value="ECO:0007669"/>
    <property type="project" value="InterPro"/>
</dbReference>
<dbReference type="VEuPathDB" id="FungiDB:EMCG_01436"/>
<keyword evidence="1" id="KW-0378">Hydrolase</keyword>
<dbReference type="GO" id="GO:0016042">
    <property type="term" value="P:lipid catabolic process"/>
    <property type="evidence" value="ECO:0007669"/>
    <property type="project" value="InterPro"/>
</dbReference>
<accession>A0A0G2J9T8</accession>
<evidence type="ECO:0000313" key="3">
    <source>
        <dbReference type="EMBL" id="KKZ64556.1"/>
    </source>
</evidence>
<organism evidence="3 4">
    <name type="scientific">[Emmonsia] crescens</name>
    <dbReference type="NCBI Taxonomy" id="73230"/>
    <lineage>
        <taxon>Eukaryota</taxon>
        <taxon>Fungi</taxon>
        <taxon>Dikarya</taxon>
        <taxon>Ascomycota</taxon>
        <taxon>Pezizomycotina</taxon>
        <taxon>Eurotiomycetes</taxon>
        <taxon>Eurotiomycetidae</taxon>
        <taxon>Onygenales</taxon>
        <taxon>Ajellomycetaceae</taxon>
        <taxon>Emergomyces</taxon>
    </lineage>
</organism>
<dbReference type="Gene3D" id="3.40.50.1820">
    <property type="entry name" value="alpha/beta hydrolase"/>
    <property type="match status" value="1"/>
</dbReference>
<dbReference type="InterPro" id="IPR029058">
    <property type="entry name" value="AB_hydrolase_fold"/>
</dbReference>
<dbReference type="InterPro" id="IPR005152">
    <property type="entry name" value="Lipase_secreted"/>
</dbReference>
<dbReference type="OrthoDB" id="2373480at2759"/>
<feature type="chain" id="PRO_5002546259" evidence="2">
    <location>
        <begin position="19"/>
        <end position="136"/>
    </location>
</feature>
<evidence type="ECO:0000256" key="1">
    <source>
        <dbReference type="ARBA" id="ARBA00022801"/>
    </source>
</evidence>
<gene>
    <name evidence="3" type="ORF">EMCG_01436</name>
</gene>
<proteinExistence type="predicted"/>
<evidence type="ECO:0000256" key="2">
    <source>
        <dbReference type="SAM" id="SignalP"/>
    </source>
</evidence>
<name>A0A0G2J9T8_9EURO</name>
<dbReference type="PANTHER" id="PTHR34853:SF5">
    <property type="entry name" value="LIP-DOMAIN-CONTAINING PROTEIN-RELATED"/>
    <property type="match status" value="1"/>
</dbReference>
<dbReference type="Proteomes" id="UP000034164">
    <property type="component" value="Unassembled WGS sequence"/>
</dbReference>
<protein>
    <submittedName>
        <fullName evidence="3">Uncharacterized protein</fullName>
    </submittedName>
</protein>
<dbReference type="EMBL" id="LCZI01000780">
    <property type="protein sequence ID" value="KKZ64556.1"/>
    <property type="molecule type" value="Genomic_DNA"/>
</dbReference>
<dbReference type="AlphaFoldDB" id="A0A0G2J9T8"/>
<keyword evidence="2" id="KW-0732">Signal</keyword>
<sequence>MMISKLCLFATLVVSGRAFKTLPPTGGSWYAQPTDISEYKPGVLIRSRQVENKLQPLLPPGREVSVDSVYQYLFRTMDSLGDAVAAATTLIVPHNSDPSKLLVFQAAYDAADEDCSPSYTPAWIRDWRAPGILDTK</sequence>